<dbReference type="EMBL" id="CACTIH010009053">
    <property type="protein sequence ID" value="CAA3021372.1"/>
    <property type="molecule type" value="Genomic_DNA"/>
</dbReference>
<evidence type="ECO:0000313" key="2">
    <source>
        <dbReference type="Proteomes" id="UP000594638"/>
    </source>
</evidence>
<dbReference type="AlphaFoldDB" id="A0A8S0UTU6"/>
<evidence type="ECO:0000313" key="1">
    <source>
        <dbReference type="EMBL" id="CAA3021372.1"/>
    </source>
</evidence>
<reference evidence="1 2" key="1">
    <citation type="submission" date="2019-12" db="EMBL/GenBank/DDBJ databases">
        <authorList>
            <person name="Alioto T."/>
            <person name="Alioto T."/>
            <person name="Gomez Garrido J."/>
        </authorList>
    </citation>
    <scope>NUCLEOTIDE SEQUENCE [LARGE SCALE GENOMIC DNA]</scope>
</reference>
<protein>
    <submittedName>
        <fullName evidence="1">Uncharacterized protein</fullName>
    </submittedName>
</protein>
<gene>
    <name evidence="1" type="ORF">OLEA9_A032867</name>
</gene>
<accession>A0A8S0UTU6</accession>
<comment type="caution">
    <text evidence="1">The sequence shown here is derived from an EMBL/GenBank/DDBJ whole genome shotgun (WGS) entry which is preliminary data.</text>
</comment>
<dbReference type="Gramene" id="OE9A032867T1">
    <property type="protein sequence ID" value="OE9A032867C1"/>
    <property type="gene ID" value="OE9A032867"/>
</dbReference>
<sequence length="105" mass="12192">MFSIEGHMLISFKIDAGSLLRFFKLCRYNIHFRSSENQFVSFPLPFLPCRHSGIYDMVYFMNKAVKPVHHDAVGVSGMLMSRAVEDVRMDRYKIIREVGNDSSRV</sequence>
<proteinExistence type="predicted"/>
<organism evidence="1 2">
    <name type="scientific">Olea europaea subsp. europaea</name>
    <dbReference type="NCBI Taxonomy" id="158383"/>
    <lineage>
        <taxon>Eukaryota</taxon>
        <taxon>Viridiplantae</taxon>
        <taxon>Streptophyta</taxon>
        <taxon>Embryophyta</taxon>
        <taxon>Tracheophyta</taxon>
        <taxon>Spermatophyta</taxon>
        <taxon>Magnoliopsida</taxon>
        <taxon>eudicotyledons</taxon>
        <taxon>Gunneridae</taxon>
        <taxon>Pentapetalae</taxon>
        <taxon>asterids</taxon>
        <taxon>lamiids</taxon>
        <taxon>Lamiales</taxon>
        <taxon>Oleaceae</taxon>
        <taxon>Oleeae</taxon>
        <taxon>Olea</taxon>
    </lineage>
</organism>
<name>A0A8S0UTU6_OLEEU</name>
<dbReference type="Proteomes" id="UP000594638">
    <property type="component" value="Unassembled WGS sequence"/>
</dbReference>
<keyword evidence="2" id="KW-1185">Reference proteome</keyword>